<protein>
    <submittedName>
        <fullName evidence="1">Uncharacterized protein</fullName>
    </submittedName>
</protein>
<gene>
    <name evidence="1" type="ORF">FTUN_5951</name>
</gene>
<dbReference type="KEGG" id="ftj:FTUN_5951"/>
<dbReference type="AlphaFoldDB" id="A0A6M5YYQ7"/>
<evidence type="ECO:0000313" key="1">
    <source>
        <dbReference type="EMBL" id="QJW98363.1"/>
    </source>
</evidence>
<accession>A0A6M5YYQ7</accession>
<reference evidence="2" key="1">
    <citation type="submission" date="2020-05" db="EMBL/GenBank/DDBJ databases">
        <title>Frigoriglobus tundricola gen. nov., sp. nov., a psychrotolerant cellulolytic planctomycete of the family Gemmataceae with two divergent copies of 16S rRNA gene.</title>
        <authorList>
            <person name="Kulichevskaya I.S."/>
            <person name="Ivanova A.A."/>
            <person name="Naumoff D.G."/>
            <person name="Beletsky A.V."/>
            <person name="Rijpstra W.I.C."/>
            <person name="Sinninghe Damste J.S."/>
            <person name="Mardanov A.V."/>
            <person name="Ravin N.V."/>
            <person name="Dedysh S.N."/>
        </authorList>
    </citation>
    <scope>NUCLEOTIDE SEQUENCE [LARGE SCALE GENOMIC DNA]</scope>
    <source>
        <strain evidence="2">PL17</strain>
    </source>
</reference>
<dbReference type="Proteomes" id="UP000503447">
    <property type="component" value="Chromosome"/>
</dbReference>
<evidence type="ECO:0000313" key="2">
    <source>
        <dbReference type="Proteomes" id="UP000503447"/>
    </source>
</evidence>
<dbReference type="RefSeq" id="WP_171473569.1">
    <property type="nucleotide sequence ID" value="NZ_CP053452.2"/>
</dbReference>
<organism evidence="1 2">
    <name type="scientific">Frigoriglobus tundricola</name>
    <dbReference type="NCBI Taxonomy" id="2774151"/>
    <lineage>
        <taxon>Bacteria</taxon>
        <taxon>Pseudomonadati</taxon>
        <taxon>Planctomycetota</taxon>
        <taxon>Planctomycetia</taxon>
        <taxon>Gemmatales</taxon>
        <taxon>Gemmataceae</taxon>
        <taxon>Frigoriglobus</taxon>
    </lineage>
</organism>
<sequence>MPLGPFAHLLRRDDSGRPLTPAEREAEAAADRLAFELLAPVAEIGAVTDRGALVARLTTVFGLPPEPAARYAAMLLPDVPRIDRALTRLIVR</sequence>
<name>A0A6M5YYQ7_9BACT</name>
<keyword evidence="2" id="KW-1185">Reference proteome</keyword>
<proteinExistence type="predicted"/>
<dbReference type="EMBL" id="CP053452">
    <property type="protein sequence ID" value="QJW98363.1"/>
    <property type="molecule type" value="Genomic_DNA"/>
</dbReference>